<comment type="caution">
    <text evidence="14">The sequence shown here is derived from an EMBL/GenBank/DDBJ whole genome shotgun (WGS) entry which is preliminary data.</text>
</comment>
<proteinExistence type="inferred from homology"/>
<dbReference type="InterPro" id="IPR027417">
    <property type="entry name" value="P-loop_NTPase"/>
</dbReference>
<dbReference type="InterPro" id="IPR014001">
    <property type="entry name" value="Helicase_ATP-bd"/>
</dbReference>
<dbReference type="InterPro" id="IPR001878">
    <property type="entry name" value="Znf_CCHC"/>
</dbReference>
<organism evidence="14 15">
    <name type="scientific">Brassica napus</name>
    <name type="common">Rape</name>
    <dbReference type="NCBI Taxonomy" id="3708"/>
    <lineage>
        <taxon>Eukaryota</taxon>
        <taxon>Viridiplantae</taxon>
        <taxon>Streptophyta</taxon>
        <taxon>Embryophyta</taxon>
        <taxon>Tracheophyta</taxon>
        <taxon>Spermatophyta</taxon>
        <taxon>Magnoliopsida</taxon>
        <taxon>eudicotyledons</taxon>
        <taxon>Gunneridae</taxon>
        <taxon>Pentapetalae</taxon>
        <taxon>rosids</taxon>
        <taxon>malvids</taxon>
        <taxon>Brassicales</taxon>
        <taxon>Brassicaceae</taxon>
        <taxon>Brassiceae</taxon>
        <taxon>Brassica</taxon>
    </lineage>
</organism>
<evidence type="ECO:0000256" key="4">
    <source>
        <dbReference type="ARBA" id="ARBA00022801"/>
    </source>
</evidence>
<dbReference type="PROSITE" id="PS51192">
    <property type="entry name" value="HELICASE_ATP_BIND_1"/>
    <property type="match status" value="1"/>
</dbReference>
<accession>A0ABQ8B5E0</accession>
<feature type="region of interest" description="Disordered" evidence="10">
    <location>
        <begin position="592"/>
        <end position="719"/>
    </location>
</feature>
<dbReference type="InterPro" id="IPR036875">
    <property type="entry name" value="Znf_CCHC_sf"/>
</dbReference>
<dbReference type="PROSITE" id="PS50158">
    <property type="entry name" value="ZF_CCHC"/>
    <property type="match status" value="1"/>
</dbReference>
<dbReference type="CDD" id="cd00268">
    <property type="entry name" value="DEADc"/>
    <property type="match status" value="1"/>
</dbReference>
<gene>
    <name evidence="14" type="ORF">HID58_049567</name>
</gene>
<evidence type="ECO:0000256" key="9">
    <source>
        <dbReference type="PROSITE-ProRule" id="PRU00047"/>
    </source>
</evidence>
<protein>
    <recommendedName>
        <fullName evidence="2">RNA helicase</fullName>
        <ecNumber evidence="2">3.6.4.13</ecNumber>
    </recommendedName>
</protein>
<evidence type="ECO:0000256" key="5">
    <source>
        <dbReference type="ARBA" id="ARBA00022806"/>
    </source>
</evidence>
<evidence type="ECO:0000256" key="7">
    <source>
        <dbReference type="ARBA" id="ARBA00022884"/>
    </source>
</evidence>
<keyword evidence="5" id="KW-0347">Helicase</keyword>
<dbReference type="SMART" id="SM00487">
    <property type="entry name" value="DEXDc"/>
    <property type="match status" value="1"/>
</dbReference>
<feature type="domain" description="CCHC-type" evidence="11">
    <location>
        <begin position="700"/>
        <end position="715"/>
    </location>
</feature>
<feature type="domain" description="Helicase ATP-binding" evidence="12">
    <location>
        <begin position="127"/>
        <end position="282"/>
    </location>
</feature>
<keyword evidence="9" id="KW-0479">Metal-binding</keyword>
<feature type="compositionally biased region" description="Basic and acidic residues" evidence="10">
    <location>
        <begin position="680"/>
        <end position="695"/>
    </location>
</feature>
<evidence type="ECO:0000256" key="8">
    <source>
        <dbReference type="ARBA" id="ARBA00047984"/>
    </source>
</evidence>
<comment type="similarity">
    <text evidence="1">Belongs to the DEAD box helicase family. DDX21/DDX50 subfamily.</text>
</comment>
<feature type="compositionally biased region" description="Basic and acidic residues" evidence="10">
    <location>
        <begin position="709"/>
        <end position="719"/>
    </location>
</feature>
<dbReference type="EC" id="3.6.4.13" evidence="2"/>
<feature type="non-terminal residue" evidence="14">
    <location>
        <position position="1"/>
    </location>
</feature>
<feature type="compositionally biased region" description="Basic and acidic residues" evidence="10">
    <location>
        <begin position="638"/>
        <end position="650"/>
    </location>
</feature>
<dbReference type="InterPro" id="IPR050079">
    <property type="entry name" value="DEAD_box_RNA_helicase"/>
</dbReference>
<comment type="catalytic activity">
    <reaction evidence="8">
        <text>ATP + H2O = ADP + phosphate + H(+)</text>
        <dbReference type="Rhea" id="RHEA:13065"/>
        <dbReference type="ChEBI" id="CHEBI:15377"/>
        <dbReference type="ChEBI" id="CHEBI:15378"/>
        <dbReference type="ChEBI" id="CHEBI:30616"/>
        <dbReference type="ChEBI" id="CHEBI:43474"/>
        <dbReference type="ChEBI" id="CHEBI:456216"/>
        <dbReference type="EC" id="3.6.4.13"/>
    </reaction>
</comment>
<evidence type="ECO:0000313" key="15">
    <source>
        <dbReference type="Proteomes" id="UP000824890"/>
    </source>
</evidence>
<dbReference type="CDD" id="cd12938">
    <property type="entry name" value="GUCT_Hera"/>
    <property type="match status" value="1"/>
</dbReference>
<keyword evidence="4" id="KW-0378">Hydrolase</keyword>
<dbReference type="SUPFAM" id="SSF57756">
    <property type="entry name" value="Retrovirus zinc finger-like domains"/>
    <property type="match status" value="1"/>
</dbReference>
<keyword evidence="9" id="KW-0862">Zinc</keyword>
<dbReference type="InterPro" id="IPR011545">
    <property type="entry name" value="DEAD/DEAH_box_helicase_dom"/>
</dbReference>
<evidence type="ECO:0000259" key="12">
    <source>
        <dbReference type="PROSITE" id="PS51192"/>
    </source>
</evidence>
<reference evidence="14 15" key="1">
    <citation type="submission" date="2021-05" db="EMBL/GenBank/DDBJ databases">
        <title>Genome Assembly of Synthetic Allotetraploid Brassica napus Reveals Homoeologous Exchanges between Subgenomes.</title>
        <authorList>
            <person name="Davis J.T."/>
        </authorList>
    </citation>
    <scope>NUCLEOTIDE SEQUENCE [LARGE SCALE GENOMIC DNA]</scope>
    <source>
        <strain evidence="15">cv. Da-Ae</strain>
        <tissue evidence="14">Seedling</tissue>
    </source>
</reference>
<dbReference type="SMART" id="SM00343">
    <property type="entry name" value="ZnF_C2HC"/>
    <property type="match status" value="1"/>
</dbReference>
<dbReference type="Pfam" id="PF00098">
    <property type="entry name" value="zf-CCHC"/>
    <property type="match status" value="1"/>
</dbReference>
<dbReference type="InterPro" id="IPR059027">
    <property type="entry name" value="DD_DDX21-DDX50"/>
</dbReference>
<sequence length="719" mass="77515">YPKMASTVGVPSLYQVSHLETSKPISKKRSTFLPLSLDKPFFSSPISLRRTRLIHSSPSSAVATPNSVLSEEAFKSLGLSDEFDNDHSEEDDGEELAISKLGLPQRLGESLEKRGITHLFPIQRAVLVPALQGRDIIARAKTGTGKTLAFGSLFLVLAPTRELAKQVEKEIKESAPYLSTVCVYGGVSYTIQQSALTRGVDVVVGTPGRIIDLIEGRSLKLGEVEYLVLDEADQMLAVGFEEAVESILENLPQKRQSMLFSATMPAWVKKLARKYLDSPLNIDLVGDQDEKLAEGIKLYAISATSTSKRTILSDLITGGKTIVFTQTKRDADEVSLALSNSIASEALHGDISQHQRERTLNGFRQGKFTVLVATDVASRGLDIPNVDLVIHYELPNDPETFVHRSGRTGRAGKEGSAILMHSSSQKRTVRSLERDVGCRFEFISPPTVGDVLEASADQVVATLNGVHPESIKFFSATAQKLHEEKGTDALAAALAHLSGFSQPPSSRSLLSHEQGWVTLQLVRDPTNSRGFLSARSVTGFLSDVYGPAADEVGKIFLIADERVQGAVFDLPEDIAKDLLEKEMQEGNSISMITKLPPLQDDGPSSDNYGRFSSRDRMPRGGGGGSRGSRFGGRGGSSRGRDSWGGDDNRRGRSSGGGGSSWSRGGGSRGSSDDWLIGGGSDRRSSSRRAPSRERSFGGACFTCGSSGHRAADCPDKRGF</sequence>
<dbReference type="SUPFAM" id="SSF52540">
    <property type="entry name" value="P-loop containing nucleoside triphosphate hydrolases"/>
    <property type="match status" value="1"/>
</dbReference>
<evidence type="ECO:0000256" key="2">
    <source>
        <dbReference type="ARBA" id="ARBA00012552"/>
    </source>
</evidence>
<dbReference type="Gene3D" id="3.40.50.300">
    <property type="entry name" value="P-loop containing nucleotide triphosphate hydrolases"/>
    <property type="match status" value="2"/>
</dbReference>
<feature type="compositionally biased region" description="Gly residues" evidence="10">
    <location>
        <begin position="619"/>
        <end position="637"/>
    </location>
</feature>
<keyword evidence="3" id="KW-0547">Nucleotide-binding</keyword>
<dbReference type="EMBL" id="JAGKQM010000012">
    <property type="protein sequence ID" value="KAH0899999.1"/>
    <property type="molecule type" value="Genomic_DNA"/>
</dbReference>
<dbReference type="Pfam" id="PF00271">
    <property type="entry name" value="Helicase_C"/>
    <property type="match status" value="1"/>
</dbReference>
<keyword evidence="15" id="KW-1185">Reference proteome</keyword>
<dbReference type="Proteomes" id="UP000824890">
    <property type="component" value="Unassembled WGS sequence"/>
</dbReference>
<feature type="compositionally biased region" description="Gly residues" evidence="10">
    <location>
        <begin position="653"/>
        <end position="668"/>
    </location>
</feature>
<dbReference type="PROSITE" id="PS51194">
    <property type="entry name" value="HELICASE_CTER"/>
    <property type="match status" value="1"/>
</dbReference>
<dbReference type="PANTHER" id="PTHR47959">
    <property type="entry name" value="ATP-DEPENDENT RNA HELICASE RHLE-RELATED"/>
    <property type="match status" value="1"/>
</dbReference>
<name>A0ABQ8B5E0_BRANA</name>
<dbReference type="SMART" id="SM00490">
    <property type="entry name" value="HELICc"/>
    <property type="match status" value="1"/>
</dbReference>
<dbReference type="PANTHER" id="PTHR47959:SF1">
    <property type="entry name" value="ATP-DEPENDENT RNA HELICASE DBPA"/>
    <property type="match status" value="1"/>
</dbReference>
<evidence type="ECO:0000256" key="6">
    <source>
        <dbReference type="ARBA" id="ARBA00022840"/>
    </source>
</evidence>
<evidence type="ECO:0000259" key="11">
    <source>
        <dbReference type="PROSITE" id="PS50158"/>
    </source>
</evidence>
<evidence type="ECO:0000256" key="1">
    <source>
        <dbReference type="ARBA" id="ARBA00006517"/>
    </source>
</evidence>
<dbReference type="InterPro" id="IPR044742">
    <property type="entry name" value="DEAD/DEAH_RhlB"/>
</dbReference>
<feature type="domain" description="Helicase C-terminal" evidence="13">
    <location>
        <begin position="307"/>
        <end position="452"/>
    </location>
</feature>
<keyword evidence="9" id="KW-0863">Zinc-finger</keyword>
<evidence type="ECO:0000256" key="10">
    <source>
        <dbReference type="SAM" id="MobiDB-lite"/>
    </source>
</evidence>
<dbReference type="Pfam" id="PF08152">
    <property type="entry name" value="GUCT"/>
    <property type="match status" value="1"/>
</dbReference>
<dbReference type="InterPro" id="IPR012562">
    <property type="entry name" value="GUCT"/>
</dbReference>
<dbReference type="InterPro" id="IPR001650">
    <property type="entry name" value="Helicase_C-like"/>
</dbReference>
<keyword evidence="7" id="KW-0694">RNA-binding</keyword>
<dbReference type="Pfam" id="PF26142">
    <property type="entry name" value="DD_DDX21-DDX50"/>
    <property type="match status" value="1"/>
</dbReference>
<dbReference type="Gene3D" id="4.10.60.10">
    <property type="entry name" value="Zinc finger, CCHC-type"/>
    <property type="match status" value="1"/>
</dbReference>
<dbReference type="CDD" id="cd18787">
    <property type="entry name" value="SF2_C_DEAD"/>
    <property type="match status" value="1"/>
</dbReference>
<evidence type="ECO:0000259" key="13">
    <source>
        <dbReference type="PROSITE" id="PS51194"/>
    </source>
</evidence>
<evidence type="ECO:0000256" key="3">
    <source>
        <dbReference type="ARBA" id="ARBA00022741"/>
    </source>
</evidence>
<evidence type="ECO:0000313" key="14">
    <source>
        <dbReference type="EMBL" id="KAH0899999.1"/>
    </source>
</evidence>
<keyword evidence="6" id="KW-0067">ATP-binding</keyword>
<dbReference type="Pfam" id="PF00270">
    <property type="entry name" value="DEAD"/>
    <property type="match status" value="1"/>
</dbReference>